<name>A0A0W0WWG7_9GAMM</name>
<accession>A0A0W0WWG7</accession>
<dbReference type="InterPro" id="IPR001992">
    <property type="entry name" value="T2SS_GspF/T4SS_PilC_CS"/>
</dbReference>
<reference evidence="12 13" key="1">
    <citation type="submission" date="2015-11" db="EMBL/GenBank/DDBJ databases">
        <title>Genomic analysis of 38 Legionella species identifies large and diverse effector repertoires.</title>
        <authorList>
            <person name="Burstein D."/>
            <person name="Amaro F."/>
            <person name="Zusman T."/>
            <person name="Lifshitz Z."/>
            <person name="Cohen O."/>
            <person name="Gilbert J.A."/>
            <person name="Pupko T."/>
            <person name="Shuman H.A."/>
            <person name="Segal G."/>
        </authorList>
    </citation>
    <scope>NUCLEOTIDE SEQUENCE [LARGE SCALE GENOMIC DNA]</scope>
    <source>
        <strain evidence="12 13">ATCC 49506</strain>
    </source>
</reference>
<evidence type="ECO:0000313" key="12">
    <source>
        <dbReference type="EMBL" id="KTD36639.1"/>
    </source>
</evidence>
<dbReference type="Pfam" id="PF00482">
    <property type="entry name" value="T2SSF"/>
    <property type="match status" value="2"/>
</dbReference>
<dbReference type="RefSeq" id="WP_058504616.1">
    <property type="nucleotide sequence ID" value="NZ_CAAAIF010000006.1"/>
</dbReference>
<keyword evidence="4" id="KW-1003">Cell membrane</keyword>
<keyword evidence="13" id="KW-1185">Reference proteome</keyword>
<keyword evidence="6 9" id="KW-0812">Transmembrane</keyword>
<evidence type="ECO:0000313" key="13">
    <source>
        <dbReference type="Proteomes" id="UP000054725"/>
    </source>
</evidence>
<evidence type="ECO:0000256" key="10">
    <source>
        <dbReference type="SAM" id="Phobius"/>
    </source>
</evidence>
<dbReference type="Gene3D" id="1.20.81.30">
    <property type="entry name" value="Type II secretion system (T2SS), domain F"/>
    <property type="match status" value="2"/>
</dbReference>
<dbReference type="Proteomes" id="UP000054725">
    <property type="component" value="Unassembled WGS sequence"/>
</dbReference>
<comment type="similarity">
    <text evidence="2 9">Belongs to the GSP F family.</text>
</comment>
<evidence type="ECO:0000256" key="3">
    <source>
        <dbReference type="ARBA" id="ARBA00022448"/>
    </source>
</evidence>
<protein>
    <submittedName>
        <fullName evidence="12">Pilus assembly protein PilC</fullName>
    </submittedName>
</protein>
<evidence type="ECO:0000256" key="4">
    <source>
        <dbReference type="ARBA" id="ARBA00022475"/>
    </source>
</evidence>
<evidence type="ECO:0000256" key="2">
    <source>
        <dbReference type="ARBA" id="ARBA00005745"/>
    </source>
</evidence>
<dbReference type="InterPro" id="IPR018076">
    <property type="entry name" value="T2SS_GspF_dom"/>
</dbReference>
<keyword evidence="3 9" id="KW-0813">Transport</keyword>
<evidence type="ECO:0000256" key="8">
    <source>
        <dbReference type="ARBA" id="ARBA00023136"/>
    </source>
</evidence>
<gene>
    <name evidence="12" type="primary">pilC</name>
    <name evidence="12" type="ORF">Lnau_1623</name>
</gene>
<dbReference type="InterPro" id="IPR003004">
    <property type="entry name" value="GspF/PilC"/>
</dbReference>
<evidence type="ECO:0000256" key="5">
    <source>
        <dbReference type="ARBA" id="ARBA00022519"/>
    </source>
</evidence>
<dbReference type="PANTHER" id="PTHR30012:SF7">
    <property type="entry name" value="PROTEIN TRANSPORT PROTEIN HOFC HOMOLOG"/>
    <property type="match status" value="1"/>
</dbReference>
<dbReference type="EMBL" id="LNYO01000013">
    <property type="protein sequence ID" value="KTD36639.1"/>
    <property type="molecule type" value="Genomic_DNA"/>
</dbReference>
<dbReference type="GO" id="GO:0005886">
    <property type="term" value="C:plasma membrane"/>
    <property type="evidence" value="ECO:0007669"/>
    <property type="project" value="UniProtKB-SubCell"/>
</dbReference>
<feature type="transmembrane region" description="Helical" evidence="10">
    <location>
        <begin position="207"/>
        <end position="234"/>
    </location>
</feature>
<dbReference type="PANTHER" id="PTHR30012">
    <property type="entry name" value="GENERAL SECRETION PATHWAY PROTEIN"/>
    <property type="match status" value="1"/>
</dbReference>
<feature type="transmembrane region" description="Helical" evidence="10">
    <location>
        <begin position="165"/>
        <end position="187"/>
    </location>
</feature>
<dbReference type="GO" id="GO:0015628">
    <property type="term" value="P:protein secretion by the type II secretion system"/>
    <property type="evidence" value="ECO:0007669"/>
    <property type="project" value="TreeGrafter"/>
</dbReference>
<feature type="domain" description="Type II secretion system protein GspF" evidence="11">
    <location>
        <begin position="66"/>
        <end position="188"/>
    </location>
</feature>
<dbReference type="PATRIC" id="fig|45070.6.peg.1700"/>
<keyword evidence="8 10" id="KW-0472">Membrane</keyword>
<evidence type="ECO:0000256" key="1">
    <source>
        <dbReference type="ARBA" id="ARBA00004429"/>
    </source>
</evidence>
<sequence length="399" mass="45095">MMNNTKHRYYWVGTNSLGEKTQGHIDTTSLALAKNELHKQGITSQKIKKYRLRFKKKITQTEIAIFCRQMGTLLKAGIPLIQSFDILAKSQTQLKLKWLIEDLKKQVENGYPFCEALGKYPVFNELMCNLISVGEKTGKLDHMLEVVSTYKEKIEKIKKKIKQAMIYPTVVFLVASLVSFLLLVFVVPQFESLFKNFGATLPLLTSLVIQFSTIFRTYGIFSLVIIFCLGYCLIQFRKRFLWLNQPIDNILLKLPLFGAIFSKAIIARFSRTLAISFAAGFPLVKALDAAGEVTANRAYMKAIDKVREQVYTGQQMHLAMKNTSLFPNLVLQMVAIGEESGALESMLNKIANFYEEEVNNSVDTLSNLLEPLIMTILGLIIGTLVIAMYLPIFKLGSVV</sequence>
<keyword evidence="5" id="KW-0997">Cell inner membrane</keyword>
<evidence type="ECO:0000256" key="6">
    <source>
        <dbReference type="ARBA" id="ARBA00022692"/>
    </source>
</evidence>
<dbReference type="InterPro" id="IPR042094">
    <property type="entry name" value="T2SS_GspF_sf"/>
</dbReference>
<dbReference type="AlphaFoldDB" id="A0A0W0WWG7"/>
<dbReference type="OrthoDB" id="9805682at2"/>
<organism evidence="12 13">
    <name type="scientific">Legionella nautarum</name>
    <dbReference type="NCBI Taxonomy" id="45070"/>
    <lineage>
        <taxon>Bacteria</taxon>
        <taxon>Pseudomonadati</taxon>
        <taxon>Pseudomonadota</taxon>
        <taxon>Gammaproteobacteria</taxon>
        <taxon>Legionellales</taxon>
        <taxon>Legionellaceae</taxon>
        <taxon>Legionella</taxon>
    </lineage>
</organism>
<comment type="caution">
    <text evidence="12">The sequence shown here is derived from an EMBL/GenBank/DDBJ whole genome shotgun (WGS) entry which is preliminary data.</text>
</comment>
<dbReference type="STRING" id="45070.Lnau_1623"/>
<evidence type="ECO:0000256" key="7">
    <source>
        <dbReference type="ARBA" id="ARBA00022989"/>
    </source>
</evidence>
<keyword evidence="7 10" id="KW-1133">Transmembrane helix</keyword>
<comment type="subcellular location">
    <subcellularLocation>
        <location evidence="1 9">Cell inner membrane</location>
        <topology evidence="1 9">Multi-pass membrane protein</topology>
    </subcellularLocation>
</comment>
<dbReference type="PROSITE" id="PS00874">
    <property type="entry name" value="T2SP_F"/>
    <property type="match status" value="1"/>
</dbReference>
<dbReference type="PRINTS" id="PR00812">
    <property type="entry name" value="BCTERIALGSPF"/>
</dbReference>
<feature type="domain" description="Type II secretion system protein GspF" evidence="11">
    <location>
        <begin position="269"/>
        <end position="391"/>
    </location>
</feature>
<feature type="transmembrane region" description="Helical" evidence="10">
    <location>
        <begin position="372"/>
        <end position="392"/>
    </location>
</feature>
<proteinExistence type="inferred from homology"/>
<evidence type="ECO:0000256" key="9">
    <source>
        <dbReference type="RuleBase" id="RU003923"/>
    </source>
</evidence>
<evidence type="ECO:0000259" key="11">
    <source>
        <dbReference type="Pfam" id="PF00482"/>
    </source>
</evidence>
<dbReference type="FunFam" id="1.20.81.30:FF:000001">
    <property type="entry name" value="Type II secretion system protein F"/>
    <property type="match status" value="2"/>
</dbReference>